<dbReference type="SUPFAM" id="SSF53756">
    <property type="entry name" value="UDP-Glycosyltransferase/glycogen phosphorylase"/>
    <property type="match status" value="1"/>
</dbReference>
<evidence type="ECO:0000256" key="3">
    <source>
        <dbReference type="ARBA" id="ARBA00038858"/>
    </source>
</evidence>
<evidence type="ECO:0000256" key="4">
    <source>
        <dbReference type="RuleBase" id="RU003513"/>
    </source>
</evidence>
<protein>
    <recommendedName>
        <fullName evidence="3">UDP-N-acetylglucosamine 2-epimerase (non-hydrolyzing)</fullName>
        <ecNumber evidence="3">5.1.3.14</ecNumber>
    </recommendedName>
</protein>
<accession>A0ABY8X9A1</accession>
<dbReference type="GO" id="GO:0008761">
    <property type="term" value="F:UDP-N-acetylglucosamine 2-epimerase activity"/>
    <property type="evidence" value="ECO:0007669"/>
    <property type="project" value="UniProtKB-EC"/>
</dbReference>
<evidence type="ECO:0000256" key="1">
    <source>
        <dbReference type="ARBA" id="ARBA00023235"/>
    </source>
</evidence>
<name>A0ABY8X9A1_9PSEU</name>
<evidence type="ECO:0000256" key="2">
    <source>
        <dbReference type="ARBA" id="ARBA00038209"/>
    </source>
</evidence>
<evidence type="ECO:0000259" key="6">
    <source>
        <dbReference type="Pfam" id="PF02350"/>
    </source>
</evidence>
<dbReference type="InterPro" id="IPR003331">
    <property type="entry name" value="UDP_GlcNAc_Epimerase_2_dom"/>
</dbReference>
<dbReference type="InterPro" id="IPR029767">
    <property type="entry name" value="WecB-like"/>
</dbReference>
<evidence type="ECO:0000313" key="7">
    <source>
        <dbReference type="EMBL" id="WIV52963.1"/>
    </source>
</evidence>
<dbReference type="Proteomes" id="UP001227101">
    <property type="component" value="Chromosome"/>
</dbReference>
<dbReference type="CDD" id="cd03786">
    <property type="entry name" value="GTB_UDP-GlcNAc_2-Epimerase"/>
    <property type="match status" value="1"/>
</dbReference>
<evidence type="ECO:0000313" key="8">
    <source>
        <dbReference type="Proteomes" id="UP001227101"/>
    </source>
</evidence>
<dbReference type="NCBIfam" id="TIGR00236">
    <property type="entry name" value="wecB"/>
    <property type="match status" value="1"/>
</dbReference>
<dbReference type="PANTHER" id="PTHR43174">
    <property type="entry name" value="UDP-N-ACETYLGLUCOSAMINE 2-EPIMERASE"/>
    <property type="match status" value="1"/>
</dbReference>
<reference evidence="7 8" key="1">
    <citation type="submission" date="2023-06" db="EMBL/GenBank/DDBJ databases">
        <authorList>
            <person name="Oyuntsetseg B."/>
            <person name="Kim S.B."/>
        </authorList>
    </citation>
    <scope>NUCLEOTIDE SEQUENCE [LARGE SCALE GENOMIC DNA]</scope>
    <source>
        <strain evidence="7 8">2-2</strain>
    </source>
</reference>
<sequence length="382" mass="40490">MNQELILFAGTRPEAIKLAPIALAAGKFGFPTRMVATGQHPDMVGQGLAPFGVRPDDRIRLSRPTGTLSELFTQLVPQVDQILAERRPAAVVVQGDTATTLACALAAFWRHIPVVHVEAGLRTGDLESPFPEEANRQLVSRIAALHLAPTPAAAGALRAEGVPEEKIVVTGNTVVDAAQHIAGLNLAPRNEAVAAAFSGHGPRVLVTMHRRESWRSGIGEVLGAVKQIALEFPDTRFLLPSHPNPKVRQIVHRILGTCDAVTLTEPLDYPDLIWALSRSTLVITDSGGIQEEAPTFRVPVLVARDTTERREAVDAGWAQLVGTEFARVVAAARAVLTGNEKGPGTGNPFGSGDAARLTMEAIRGQIADPGRARTSGASPDAA</sequence>
<gene>
    <name evidence="7" type="primary">wecB</name>
    <name evidence="7" type="ORF">QP939_28950</name>
</gene>
<comment type="similarity">
    <text evidence="2 4">Belongs to the UDP-N-acetylglucosamine 2-epimerase family.</text>
</comment>
<proteinExistence type="inferred from homology"/>
<feature type="region of interest" description="Disordered" evidence="5">
    <location>
        <begin position="363"/>
        <end position="382"/>
    </location>
</feature>
<dbReference type="EMBL" id="CP127173">
    <property type="protein sequence ID" value="WIV52963.1"/>
    <property type="molecule type" value="Genomic_DNA"/>
</dbReference>
<dbReference type="Gene3D" id="3.40.50.2000">
    <property type="entry name" value="Glycogen Phosphorylase B"/>
    <property type="match status" value="2"/>
</dbReference>
<evidence type="ECO:0000256" key="5">
    <source>
        <dbReference type="SAM" id="MobiDB-lite"/>
    </source>
</evidence>
<dbReference type="RefSeq" id="WP_285449361.1">
    <property type="nucleotide sequence ID" value="NZ_CP127173.1"/>
</dbReference>
<keyword evidence="8" id="KW-1185">Reference proteome</keyword>
<dbReference type="Pfam" id="PF02350">
    <property type="entry name" value="Epimerase_2"/>
    <property type="match status" value="1"/>
</dbReference>
<dbReference type="EC" id="5.1.3.14" evidence="3"/>
<keyword evidence="1 4" id="KW-0413">Isomerase</keyword>
<organism evidence="7 8">
    <name type="scientific">Amycolatopsis nalaikhensis</name>
    <dbReference type="NCBI Taxonomy" id="715472"/>
    <lineage>
        <taxon>Bacteria</taxon>
        <taxon>Bacillati</taxon>
        <taxon>Actinomycetota</taxon>
        <taxon>Actinomycetes</taxon>
        <taxon>Pseudonocardiales</taxon>
        <taxon>Pseudonocardiaceae</taxon>
        <taxon>Amycolatopsis</taxon>
    </lineage>
</organism>
<feature type="domain" description="UDP-N-acetylglucosamine 2-epimerase" evidence="6">
    <location>
        <begin position="30"/>
        <end position="362"/>
    </location>
</feature>
<dbReference type="PANTHER" id="PTHR43174:SF2">
    <property type="entry name" value="UDP-N-ACETYLGLUCOSAMINE 2-EPIMERASE"/>
    <property type="match status" value="1"/>
</dbReference>